<dbReference type="RefSeq" id="XP_002950861.1">
    <property type="nucleotide sequence ID" value="XM_002950815.1"/>
</dbReference>
<feature type="compositionally biased region" description="Acidic residues" evidence="6">
    <location>
        <begin position="1026"/>
        <end position="1037"/>
    </location>
</feature>
<feature type="domain" description="AAA+ ATPase" evidence="8">
    <location>
        <begin position="679"/>
        <end position="821"/>
    </location>
</feature>
<dbReference type="Pfam" id="PF00004">
    <property type="entry name" value="AAA"/>
    <property type="match status" value="1"/>
</dbReference>
<dbReference type="PANTHER" id="PTHR11638">
    <property type="entry name" value="ATP-DEPENDENT CLP PROTEASE"/>
    <property type="match status" value="1"/>
</dbReference>
<dbReference type="GeneID" id="9618112"/>
<dbReference type="SMART" id="SM00382">
    <property type="entry name" value="AAA"/>
    <property type="match status" value="2"/>
</dbReference>
<keyword evidence="11" id="KW-1185">Reference proteome</keyword>
<dbReference type="Pfam" id="PF10431">
    <property type="entry name" value="ClpB_D2-small"/>
    <property type="match status" value="1"/>
</dbReference>
<evidence type="ECO:0000313" key="10">
    <source>
        <dbReference type="EMBL" id="EFJ48176.1"/>
    </source>
</evidence>
<organism evidence="11">
    <name type="scientific">Volvox carteri f. nagariensis</name>
    <dbReference type="NCBI Taxonomy" id="3068"/>
    <lineage>
        <taxon>Eukaryota</taxon>
        <taxon>Viridiplantae</taxon>
        <taxon>Chlorophyta</taxon>
        <taxon>core chlorophytes</taxon>
        <taxon>Chlorophyceae</taxon>
        <taxon>CS clade</taxon>
        <taxon>Chlamydomonadales</taxon>
        <taxon>Volvocaceae</taxon>
        <taxon>Volvox</taxon>
    </lineage>
</organism>
<dbReference type="CDD" id="cd00009">
    <property type="entry name" value="AAA"/>
    <property type="match status" value="1"/>
</dbReference>
<evidence type="ECO:0000259" key="9">
    <source>
        <dbReference type="SMART" id="SM01086"/>
    </source>
</evidence>
<evidence type="ECO:0000256" key="4">
    <source>
        <dbReference type="ARBA" id="ARBA00023186"/>
    </source>
</evidence>
<name>D8TWM9_VOLCA</name>
<evidence type="ECO:0000256" key="5">
    <source>
        <dbReference type="SAM" id="Coils"/>
    </source>
</evidence>
<feature type="compositionally biased region" description="Polar residues" evidence="6">
    <location>
        <begin position="1039"/>
        <end position="1059"/>
    </location>
</feature>
<dbReference type="InterPro" id="IPR041546">
    <property type="entry name" value="ClpA/ClpB_AAA_lid"/>
</dbReference>
<dbReference type="InterPro" id="IPR050130">
    <property type="entry name" value="ClpA_ClpB"/>
</dbReference>
<dbReference type="InterPro" id="IPR019489">
    <property type="entry name" value="Clp_ATPase_C"/>
</dbReference>
<feature type="domain" description="Clp ATPase C-terminal" evidence="9">
    <location>
        <begin position="889"/>
        <end position="980"/>
    </location>
</feature>
<evidence type="ECO:0000256" key="3">
    <source>
        <dbReference type="ARBA" id="ARBA00022840"/>
    </source>
</evidence>
<feature type="region of interest" description="Disordered" evidence="6">
    <location>
        <begin position="80"/>
        <end position="125"/>
    </location>
</feature>
<reference evidence="10 11" key="1">
    <citation type="journal article" date="2010" name="Science">
        <title>Genomic analysis of organismal complexity in the multicellular green alga Volvox carteri.</title>
        <authorList>
            <person name="Prochnik S.E."/>
            <person name="Umen J."/>
            <person name="Nedelcu A.M."/>
            <person name="Hallmann A."/>
            <person name="Miller S.M."/>
            <person name="Nishii I."/>
            <person name="Ferris P."/>
            <person name="Kuo A."/>
            <person name="Mitros T."/>
            <person name="Fritz-Laylin L.K."/>
            <person name="Hellsten U."/>
            <person name="Chapman J."/>
            <person name="Simakov O."/>
            <person name="Rensing S.A."/>
            <person name="Terry A."/>
            <person name="Pangilinan J."/>
            <person name="Kapitonov V."/>
            <person name="Jurka J."/>
            <person name="Salamov A."/>
            <person name="Shapiro H."/>
            <person name="Schmutz J."/>
            <person name="Grimwood J."/>
            <person name="Lindquist E."/>
            <person name="Lucas S."/>
            <person name="Grigoriev I.V."/>
            <person name="Schmitt R."/>
            <person name="Kirk D."/>
            <person name="Rokhsar D.S."/>
        </authorList>
    </citation>
    <scope>NUCLEOTIDE SEQUENCE [LARGE SCALE GENOMIC DNA]</scope>
    <source>
        <strain evidence="11">f. Nagariensis / Eve</strain>
    </source>
</reference>
<dbReference type="InterPro" id="IPR027417">
    <property type="entry name" value="P-loop_NTPase"/>
</dbReference>
<sequence length="1059" mass="111815">MAFVGVAAAAVAGAVAAAFTSKRTRHSKPISADVEFLLTRAAALQRAARGSEPRGGPDGGGGDGKEEVSLEHLVAALEATRTALQPSKLPNPYGGPGGSRGHPGDPGGGGGGGSGAAAGGAAGSGALTKKELEDTMKTLLQPPGALSGPDADLSPLERFTQDLTEAARAGKLDPVIGRDEEIRRVMHILCRRTKNNPVLVGETGVGKTALVEGLAQRLVAGDVPYSLMGCRIVELDLGSLTAGAMMPGEFEDRLKAVLQEVAASRGRVLLFIDDIHNLVPAMGQQGATMLDGGSLLKPFLSRGELRCIGASSTDKFKKTIEKDPGLERRFQQVARGLGDPVLPVGVVFVDQPSVAVTISILRGLRPHYERHHGVRVGEDALVAAAQLSARYIAGRFLPDKAIDLMDEATAQIKMEMTLRPSALDSLERRLKQLDLELAQLTEKAAGGEDKTAATCLEEIKAERASVATQRDQVAAVWKAEREAGVKVEELLLRKQYIDMEVARLEAALDNGDVEADGEEDDEEREDDEYDMDGTAGPMSSGMYGDGELNGHGEGRAGRAGHAMLARLRTQATEVQESLARARAAEAAGGGGGGGGGAAAGPGIGGGRLVRHTVSDGDIAAVISRWTGIPVTKLVASERERLLGLQDELHRRIIGQEEAVDAVAEAVQRSRADVADLNGPIASFMFLGPTGVGKTELAKALAAYLFNTEEAMVRLDMSEYMEKHAVSRLIGAPPGYVGYEEGGMLTDSVRRRPYSVVLFDEIEKAHVDVFNVLLQILDDGRITDAQGRTVSFKNTVIIMTSNLGSAEIFARVALRGDSKPQEQGGAGDDGDRDGDGDADGANAAADGSSGGASRIADRAALKEKVMEHVRSHFRPEFINRVDEFITFDPLQPDQIKQIVALRAQKLVSRLAERRMRLQLTDPAVEYLASRGYDPAYGARPVKRALQRELQTLLAQALLRNEFTEGDTITVSVRPDGAGLALSRSTKADGDVAAREPGAGGDSGAAAASEQPAEGGEGQAVKTRKAEEEEEEEEEDLETEPNGNLPTANGASNGHLNGTVH</sequence>
<feature type="coiled-coil region" evidence="5">
    <location>
        <begin position="423"/>
        <end position="450"/>
    </location>
</feature>
<dbReference type="GO" id="GO:0016887">
    <property type="term" value="F:ATP hydrolysis activity"/>
    <property type="evidence" value="ECO:0007669"/>
    <property type="project" value="InterPro"/>
</dbReference>
<feature type="chain" id="PRO_5003123962" description="Clp R domain-containing protein" evidence="7">
    <location>
        <begin position="18"/>
        <end position="1059"/>
    </location>
</feature>
<feature type="compositionally biased region" description="Low complexity" evidence="6">
    <location>
        <begin position="838"/>
        <end position="851"/>
    </location>
</feature>
<evidence type="ECO:0000256" key="7">
    <source>
        <dbReference type="SAM" id="SignalP"/>
    </source>
</evidence>
<dbReference type="InterPro" id="IPR028299">
    <property type="entry name" value="ClpA/B_CS2"/>
</dbReference>
<dbReference type="eggNOG" id="KOG1051">
    <property type="taxonomic scope" value="Eukaryota"/>
</dbReference>
<keyword evidence="5" id="KW-0175">Coiled coil</keyword>
<dbReference type="EMBL" id="GL378341">
    <property type="protein sequence ID" value="EFJ48176.1"/>
    <property type="molecule type" value="Genomic_DNA"/>
</dbReference>
<feature type="region of interest" description="Disordered" evidence="6">
    <location>
        <begin position="45"/>
        <end position="66"/>
    </location>
</feature>
<dbReference type="Pfam" id="PF17871">
    <property type="entry name" value="AAA_lid_9"/>
    <property type="match status" value="1"/>
</dbReference>
<dbReference type="InterPro" id="IPR003593">
    <property type="entry name" value="AAA+_ATPase"/>
</dbReference>
<feature type="region of interest" description="Disordered" evidence="6">
    <location>
        <begin position="508"/>
        <end position="541"/>
    </location>
</feature>
<dbReference type="PROSITE" id="PS00871">
    <property type="entry name" value="CLPAB_2"/>
    <property type="match status" value="1"/>
</dbReference>
<dbReference type="InterPro" id="IPR001270">
    <property type="entry name" value="ClpA/B"/>
</dbReference>
<gene>
    <name evidence="10" type="ORF">VOLCADRAFT_104868</name>
</gene>
<dbReference type="Pfam" id="PF07724">
    <property type="entry name" value="AAA_2"/>
    <property type="match status" value="1"/>
</dbReference>
<proteinExistence type="predicted"/>
<protein>
    <recommendedName>
        <fullName evidence="12">Clp R domain-containing protein</fullName>
    </recommendedName>
</protein>
<keyword evidence="4" id="KW-0143">Chaperone</keyword>
<dbReference type="InterPro" id="IPR003959">
    <property type="entry name" value="ATPase_AAA_core"/>
</dbReference>
<feature type="region of interest" description="Disordered" evidence="6">
    <location>
        <begin position="816"/>
        <end position="851"/>
    </location>
</feature>
<dbReference type="SUPFAM" id="SSF52540">
    <property type="entry name" value="P-loop containing nucleoside triphosphate hydrolases"/>
    <property type="match status" value="2"/>
</dbReference>
<feature type="compositionally biased region" description="Acidic residues" evidence="6">
    <location>
        <begin position="827"/>
        <end position="837"/>
    </location>
</feature>
<dbReference type="Gene3D" id="1.10.8.60">
    <property type="match status" value="1"/>
</dbReference>
<keyword evidence="7" id="KW-0732">Signal</keyword>
<dbReference type="Proteomes" id="UP000001058">
    <property type="component" value="Unassembled WGS sequence"/>
</dbReference>
<dbReference type="GO" id="GO:0005737">
    <property type="term" value="C:cytoplasm"/>
    <property type="evidence" value="ECO:0007669"/>
    <property type="project" value="TreeGrafter"/>
</dbReference>
<dbReference type="Gene3D" id="3.40.50.300">
    <property type="entry name" value="P-loop containing nucleotide triphosphate hydrolases"/>
    <property type="match status" value="3"/>
</dbReference>
<dbReference type="STRING" id="3068.D8TWM9"/>
<dbReference type="OrthoDB" id="47330at2759"/>
<dbReference type="InParanoid" id="D8TWM9"/>
<dbReference type="GO" id="GO:0005524">
    <property type="term" value="F:ATP binding"/>
    <property type="evidence" value="ECO:0007669"/>
    <property type="project" value="UniProtKB-KW"/>
</dbReference>
<keyword evidence="2" id="KW-0547">Nucleotide-binding</keyword>
<feature type="signal peptide" evidence="7">
    <location>
        <begin position="1"/>
        <end position="17"/>
    </location>
</feature>
<feature type="compositionally biased region" description="Gly residues" evidence="6">
    <location>
        <begin position="94"/>
        <end position="123"/>
    </location>
</feature>
<dbReference type="SMART" id="SM01086">
    <property type="entry name" value="ClpB_D2-small"/>
    <property type="match status" value="1"/>
</dbReference>
<accession>D8TWM9</accession>
<evidence type="ECO:0000259" key="8">
    <source>
        <dbReference type="SMART" id="SM00382"/>
    </source>
</evidence>
<keyword evidence="3" id="KW-0067">ATP-binding</keyword>
<evidence type="ECO:0000313" key="11">
    <source>
        <dbReference type="Proteomes" id="UP000001058"/>
    </source>
</evidence>
<feature type="region of interest" description="Disordered" evidence="6">
    <location>
        <begin position="979"/>
        <end position="1059"/>
    </location>
</feature>
<evidence type="ECO:0000256" key="6">
    <source>
        <dbReference type="SAM" id="MobiDB-lite"/>
    </source>
</evidence>
<dbReference type="PRINTS" id="PR00300">
    <property type="entry name" value="CLPPROTEASEA"/>
</dbReference>
<dbReference type="AlphaFoldDB" id="D8TWM9"/>
<feature type="compositionally biased region" description="Acidic residues" evidence="6">
    <location>
        <begin position="511"/>
        <end position="531"/>
    </location>
</feature>
<evidence type="ECO:0000256" key="1">
    <source>
        <dbReference type="ARBA" id="ARBA00022737"/>
    </source>
</evidence>
<feature type="domain" description="AAA+ ATPase" evidence="8">
    <location>
        <begin position="193"/>
        <end position="339"/>
    </location>
</feature>
<keyword evidence="1" id="KW-0677">Repeat</keyword>
<dbReference type="CDD" id="cd19499">
    <property type="entry name" value="RecA-like_ClpB_Hsp104-like"/>
    <property type="match status" value="1"/>
</dbReference>
<evidence type="ECO:0000256" key="2">
    <source>
        <dbReference type="ARBA" id="ARBA00022741"/>
    </source>
</evidence>
<dbReference type="PANTHER" id="PTHR11638:SF18">
    <property type="entry name" value="HEAT SHOCK PROTEIN 104"/>
    <property type="match status" value="1"/>
</dbReference>
<dbReference type="KEGG" id="vcn:VOLCADRAFT_104868"/>
<evidence type="ECO:0008006" key="12">
    <source>
        <dbReference type="Google" id="ProtNLM"/>
    </source>
</evidence>
<dbReference type="GO" id="GO:0034605">
    <property type="term" value="P:cellular response to heat"/>
    <property type="evidence" value="ECO:0007669"/>
    <property type="project" value="TreeGrafter"/>
</dbReference>